<comment type="subcellular location">
    <subcellularLocation>
        <location evidence="2">Chromosome</location>
    </subcellularLocation>
    <subcellularLocation>
        <location evidence="1">Nucleus</location>
    </subcellularLocation>
</comment>
<feature type="domain" description="EF-hand" evidence="9">
    <location>
        <begin position="258"/>
        <end position="284"/>
    </location>
</feature>
<keyword evidence="12" id="KW-1185">Reference proteome</keyword>
<keyword evidence="6" id="KW-0949">S-adenosyl-L-methionine</keyword>
<dbReference type="InterPro" id="IPR002048">
    <property type="entry name" value="EF_hand_dom"/>
</dbReference>
<dbReference type="PROSITE" id="PS50222">
    <property type="entry name" value="EF_HAND_2"/>
    <property type="match status" value="1"/>
</dbReference>
<dbReference type="PROSITE" id="PS50280">
    <property type="entry name" value="SET"/>
    <property type="match status" value="1"/>
</dbReference>
<protein>
    <recommendedName>
        <fullName evidence="13">SET domain-containing protein</fullName>
    </recommendedName>
</protein>
<evidence type="ECO:0008006" key="13">
    <source>
        <dbReference type="Google" id="ProtNLM"/>
    </source>
</evidence>
<evidence type="ECO:0000256" key="5">
    <source>
        <dbReference type="ARBA" id="ARBA00022679"/>
    </source>
</evidence>
<evidence type="ECO:0000256" key="7">
    <source>
        <dbReference type="ARBA" id="ARBA00022837"/>
    </source>
</evidence>
<dbReference type="InterPro" id="IPR011992">
    <property type="entry name" value="EF-hand-dom_pair"/>
</dbReference>
<dbReference type="Proteomes" id="UP000276991">
    <property type="component" value="Unassembled WGS sequence"/>
</dbReference>
<dbReference type="PANTHER" id="PTHR22884">
    <property type="entry name" value="SET DOMAIN PROTEINS"/>
    <property type="match status" value="1"/>
</dbReference>
<evidence type="ECO:0000313" key="12">
    <source>
        <dbReference type="Proteomes" id="UP000276991"/>
    </source>
</evidence>
<evidence type="ECO:0000259" key="10">
    <source>
        <dbReference type="PROSITE" id="PS50280"/>
    </source>
</evidence>
<evidence type="ECO:0000256" key="1">
    <source>
        <dbReference type="ARBA" id="ARBA00004123"/>
    </source>
</evidence>
<dbReference type="GO" id="GO:0005634">
    <property type="term" value="C:nucleus"/>
    <property type="evidence" value="ECO:0007669"/>
    <property type="project" value="UniProtKB-SubCell"/>
</dbReference>
<keyword evidence="5" id="KW-0808">Transferase</keyword>
<dbReference type="InterPro" id="IPR001214">
    <property type="entry name" value="SET_dom"/>
</dbReference>
<dbReference type="STRING" id="6277.A0A498S446"/>
<evidence type="ECO:0000256" key="3">
    <source>
        <dbReference type="ARBA" id="ARBA00022454"/>
    </source>
</evidence>
<dbReference type="Gene3D" id="1.10.238.10">
    <property type="entry name" value="EF-hand"/>
    <property type="match status" value="1"/>
</dbReference>
<keyword evidence="3" id="KW-0158">Chromosome</keyword>
<dbReference type="InterPro" id="IPR050777">
    <property type="entry name" value="SET2_Histone-Lys_MeTrsfase"/>
</dbReference>
<dbReference type="OrthoDB" id="616263at2759"/>
<dbReference type="Pfam" id="PF00856">
    <property type="entry name" value="SET"/>
    <property type="match status" value="1"/>
</dbReference>
<evidence type="ECO:0000256" key="8">
    <source>
        <dbReference type="ARBA" id="ARBA00023242"/>
    </source>
</evidence>
<evidence type="ECO:0000256" key="6">
    <source>
        <dbReference type="ARBA" id="ARBA00022691"/>
    </source>
</evidence>
<dbReference type="InterPro" id="IPR046341">
    <property type="entry name" value="SET_dom_sf"/>
</dbReference>
<dbReference type="CDD" id="cd00051">
    <property type="entry name" value="EFh"/>
    <property type="match status" value="1"/>
</dbReference>
<dbReference type="GO" id="GO:0008168">
    <property type="term" value="F:methyltransferase activity"/>
    <property type="evidence" value="ECO:0007669"/>
    <property type="project" value="UniProtKB-KW"/>
</dbReference>
<dbReference type="InterPro" id="IPR018247">
    <property type="entry name" value="EF_Hand_1_Ca_BS"/>
</dbReference>
<sequence length="382" mass="43052">MEYVHIESLECGPGGNSLSFETAYEGCCCTGPCTASTGCTCLLYNQASLIYFDVFDAGEKGYGLQCKELIKKGRFVIEYIGEVIGPDEVKKRQSDTNYVLTIKEIFRDHTEVTYIDPSTRGNQSRFINHGCNPNLAMILVRYGTPQVHVGLFALRDIPAYEELTYDYGANSSEFCLKKSILTTKKFLMKLFIVLLITVKIITGETKSETIVPAAFPSPTSFLNKHASPIPVEITPIPADDFSPRFDDYINSSFSCSEFRRIDTNGDQQITFAEFILADRPYIEDKSRLYHKQDLNGDGIVSKSEFASYYRKREEERRLREQQAENFFKQLEVPFTQPFGFGFPHNPFFPSNSPPIQGTMRNTSSLAVSLVNENGNGTLQSLL</sequence>
<evidence type="ECO:0000259" key="9">
    <source>
        <dbReference type="PROSITE" id="PS50222"/>
    </source>
</evidence>
<dbReference type="EMBL" id="UPTC01000124">
    <property type="protein sequence ID" value="VBB26601.1"/>
    <property type="molecule type" value="Genomic_DNA"/>
</dbReference>
<dbReference type="SMART" id="SM00317">
    <property type="entry name" value="SET"/>
    <property type="match status" value="1"/>
</dbReference>
<evidence type="ECO:0000256" key="4">
    <source>
        <dbReference type="ARBA" id="ARBA00022603"/>
    </source>
</evidence>
<keyword evidence="7" id="KW-0106">Calcium</keyword>
<reference evidence="11 12" key="1">
    <citation type="submission" date="2018-08" db="EMBL/GenBank/DDBJ databases">
        <authorList>
            <person name="Laetsch R D."/>
            <person name="Stevens L."/>
            <person name="Kumar S."/>
            <person name="Blaxter L. M."/>
        </authorList>
    </citation>
    <scope>NUCLEOTIDE SEQUENCE [LARGE SCALE GENOMIC DNA]</scope>
</reference>
<name>A0A498S446_ACAVI</name>
<dbReference type="SUPFAM" id="SSF82199">
    <property type="entry name" value="SET domain"/>
    <property type="match status" value="1"/>
</dbReference>
<dbReference type="GO" id="GO:0005509">
    <property type="term" value="F:calcium ion binding"/>
    <property type="evidence" value="ECO:0007669"/>
    <property type="project" value="InterPro"/>
</dbReference>
<keyword evidence="8" id="KW-0539">Nucleus</keyword>
<accession>A0A498S446</accession>
<evidence type="ECO:0000256" key="2">
    <source>
        <dbReference type="ARBA" id="ARBA00004286"/>
    </source>
</evidence>
<evidence type="ECO:0000313" key="11">
    <source>
        <dbReference type="EMBL" id="VBB26601.1"/>
    </source>
</evidence>
<dbReference type="Gene3D" id="2.170.270.10">
    <property type="entry name" value="SET domain"/>
    <property type="match status" value="1"/>
</dbReference>
<dbReference type="AlphaFoldDB" id="A0A498S446"/>
<keyword evidence="4" id="KW-0489">Methyltransferase</keyword>
<organism evidence="11 12">
    <name type="scientific">Acanthocheilonema viteae</name>
    <name type="common">Filarial nematode worm</name>
    <name type="synonym">Dipetalonema viteae</name>
    <dbReference type="NCBI Taxonomy" id="6277"/>
    <lineage>
        <taxon>Eukaryota</taxon>
        <taxon>Metazoa</taxon>
        <taxon>Ecdysozoa</taxon>
        <taxon>Nematoda</taxon>
        <taxon>Chromadorea</taxon>
        <taxon>Rhabditida</taxon>
        <taxon>Spirurina</taxon>
        <taxon>Spiruromorpha</taxon>
        <taxon>Filarioidea</taxon>
        <taxon>Onchocercidae</taxon>
        <taxon>Acanthocheilonema</taxon>
    </lineage>
</organism>
<dbReference type="GO" id="GO:0032259">
    <property type="term" value="P:methylation"/>
    <property type="evidence" value="ECO:0007669"/>
    <property type="project" value="UniProtKB-KW"/>
</dbReference>
<dbReference type="GO" id="GO:0005694">
    <property type="term" value="C:chromosome"/>
    <property type="evidence" value="ECO:0007669"/>
    <property type="project" value="UniProtKB-SubCell"/>
</dbReference>
<dbReference type="SUPFAM" id="SSF47473">
    <property type="entry name" value="EF-hand"/>
    <property type="match status" value="1"/>
</dbReference>
<feature type="domain" description="SET" evidence="10">
    <location>
        <begin position="47"/>
        <end position="168"/>
    </location>
</feature>
<proteinExistence type="predicted"/>
<gene>
    <name evidence="11" type="ORF">NAV_LOCUS1431</name>
</gene>
<dbReference type="PROSITE" id="PS00018">
    <property type="entry name" value="EF_HAND_1"/>
    <property type="match status" value="2"/>
</dbReference>